<keyword evidence="5" id="KW-0058">Aromatic hydrocarbons catabolism</keyword>
<dbReference type="AlphaFoldDB" id="A0A4R2N388"/>
<dbReference type="FunFam" id="3.40.50.300:FF:000006">
    <property type="entry name" value="DNA-binding transcriptional regulator NtrC"/>
    <property type="match status" value="1"/>
</dbReference>
<dbReference type="SUPFAM" id="SSF52540">
    <property type="entry name" value="P-loop containing nucleoside triphosphate hydrolases"/>
    <property type="match status" value="1"/>
</dbReference>
<feature type="domain" description="Sigma-54 factor interaction" evidence="11">
    <location>
        <begin position="11"/>
        <end position="235"/>
    </location>
</feature>
<dbReference type="SUPFAM" id="SSF46689">
    <property type="entry name" value="Homeodomain-like"/>
    <property type="match status" value="1"/>
</dbReference>
<dbReference type="InterPro" id="IPR027417">
    <property type="entry name" value="P-loop_NTPase"/>
</dbReference>
<evidence type="ECO:0000256" key="1">
    <source>
        <dbReference type="ARBA" id="ARBA00004496"/>
    </source>
</evidence>
<evidence type="ECO:0000256" key="4">
    <source>
        <dbReference type="ARBA" id="ARBA00022741"/>
    </source>
</evidence>
<dbReference type="Proteomes" id="UP000294841">
    <property type="component" value="Unassembled WGS sequence"/>
</dbReference>
<evidence type="ECO:0000256" key="10">
    <source>
        <dbReference type="ARBA" id="ARBA00029500"/>
    </source>
</evidence>
<reference evidence="12 13" key="1">
    <citation type="submission" date="2019-03" db="EMBL/GenBank/DDBJ databases">
        <title>Genomic Encyclopedia of Type Strains, Phase IV (KMG-IV): sequencing the most valuable type-strain genomes for metagenomic binning, comparative biology and taxonomic classification.</title>
        <authorList>
            <person name="Goeker M."/>
        </authorList>
    </citation>
    <scope>NUCLEOTIDE SEQUENCE [LARGE SCALE GENOMIC DNA]</scope>
    <source>
        <strain evidence="12 13">DSM 28231</strain>
    </source>
</reference>
<dbReference type="GO" id="GO:0005524">
    <property type="term" value="F:ATP binding"/>
    <property type="evidence" value="ECO:0007669"/>
    <property type="project" value="UniProtKB-KW"/>
</dbReference>
<dbReference type="PANTHER" id="PTHR32071">
    <property type="entry name" value="TRANSCRIPTIONAL REGULATORY PROTEIN"/>
    <property type="match status" value="1"/>
</dbReference>
<dbReference type="Pfam" id="PF18024">
    <property type="entry name" value="HTH_50"/>
    <property type="match status" value="1"/>
</dbReference>
<evidence type="ECO:0000256" key="7">
    <source>
        <dbReference type="ARBA" id="ARBA00023015"/>
    </source>
</evidence>
<dbReference type="InterPro" id="IPR009057">
    <property type="entry name" value="Homeodomain-like_sf"/>
</dbReference>
<evidence type="ECO:0000256" key="8">
    <source>
        <dbReference type="ARBA" id="ARBA00023125"/>
    </source>
</evidence>
<dbReference type="InterPro" id="IPR030828">
    <property type="entry name" value="HTH_TyrR"/>
</dbReference>
<accession>A0A4R2N388</accession>
<dbReference type="EMBL" id="SLXI01000001">
    <property type="protein sequence ID" value="TCP14383.1"/>
    <property type="molecule type" value="Genomic_DNA"/>
</dbReference>
<evidence type="ECO:0000256" key="2">
    <source>
        <dbReference type="ARBA" id="ARBA00022490"/>
    </source>
</evidence>
<dbReference type="InterPro" id="IPR025662">
    <property type="entry name" value="Sigma_54_int_dom_ATP-bd_1"/>
</dbReference>
<dbReference type="Gene3D" id="3.40.50.300">
    <property type="entry name" value="P-loop containing nucleotide triphosphate hydrolases"/>
    <property type="match status" value="1"/>
</dbReference>
<dbReference type="CDD" id="cd00009">
    <property type="entry name" value="AAA"/>
    <property type="match status" value="1"/>
</dbReference>
<dbReference type="InterPro" id="IPR003593">
    <property type="entry name" value="AAA+_ATPase"/>
</dbReference>
<evidence type="ECO:0000256" key="3">
    <source>
        <dbReference type="ARBA" id="ARBA00022491"/>
    </source>
</evidence>
<dbReference type="Gene3D" id="1.10.10.60">
    <property type="entry name" value="Homeodomain-like"/>
    <property type="match status" value="1"/>
</dbReference>
<gene>
    <name evidence="12" type="ORF">EV697_101524</name>
</gene>
<keyword evidence="8" id="KW-0238">DNA-binding</keyword>
<organism evidence="12 13">
    <name type="scientific">Bisgaardia hudsonensis</name>
    <dbReference type="NCBI Taxonomy" id="109472"/>
    <lineage>
        <taxon>Bacteria</taxon>
        <taxon>Pseudomonadati</taxon>
        <taxon>Pseudomonadota</taxon>
        <taxon>Gammaproteobacteria</taxon>
        <taxon>Pasteurellales</taxon>
        <taxon>Pasteurellaceae</taxon>
        <taxon>Bisgaardia</taxon>
    </lineage>
</organism>
<dbReference type="PANTHER" id="PTHR32071:SF3">
    <property type="entry name" value="HTH-TYPE TRANSCRIPTIONAL REGULATORY PROTEIN TYRR"/>
    <property type="match status" value="1"/>
</dbReference>
<comment type="caution">
    <text evidence="12">The sequence shown here is derived from an EMBL/GenBank/DDBJ whole genome shotgun (WGS) entry which is preliminary data.</text>
</comment>
<dbReference type="RefSeq" id="WP_132022212.1">
    <property type="nucleotide sequence ID" value="NZ_CP016605.1"/>
</dbReference>
<evidence type="ECO:0000256" key="6">
    <source>
        <dbReference type="ARBA" id="ARBA00022840"/>
    </source>
</evidence>
<protein>
    <recommendedName>
        <fullName evidence="10">HTH-type transcriptional regulatory protein TyrR</fullName>
    </recommendedName>
</protein>
<proteinExistence type="predicted"/>
<dbReference type="PROSITE" id="PS00675">
    <property type="entry name" value="SIGMA54_INTERACT_1"/>
    <property type="match status" value="1"/>
</dbReference>
<dbReference type="OrthoDB" id="9804019at2"/>
<dbReference type="InterPro" id="IPR002078">
    <property type="entry name" value="Sigma_54_int"/>
</dbReference>
<dbReference type="Pfam" id="PF00158">
    <property type="entry name" value="Sigma54_activat"/>
    <property type="match status" value="1"/>
</dbReference>
<dbReference type="InterPro" id="IPR058031">
    <property type="entry name" value="AAA_lid_NorR"/>
</dbReference>
<evidence type="ECO:0000256" key="9">
    <source>
        <dbReference type="ARBA" id="ARBA00023163"/>
    </source>
</evidence>
<sequence length="314" mass="35326">MFSEKTSFSDIIFQSEKMRSVIETAKKFAVLDAPLLIQGETGTGKDLFARACHNLSPRGTKKFIAINCAGLPPEDAESEMFGHSDGNNETIGFFEYADGGTVLLDGISELSLYLQAKLLRFITDGTFKRVGEEKGHYANVRVICTSQVPLHICVKQGKMRGDLFHRLDVLTINIPSLRERPEDIDLLLPLFIKQISTRLSINQPSYNDTFLSYLKNYTWSGNIRELYNALFRACSLSENNQLSVSGLNLIEQEILSLTVEQFQDETLDEIMGKFEAMVLQKFYSEYPSTRKLAARLGVSHTAIANKLKQYGIAR</sequence>
<keyword evidence="6" id="KW-0067">ATP-binding</keyword>
<dbReference type="GO" id="GO:0005737">
    <property type="term" value="C:cytoplasm"/>
    <property type="evidence" value="ECO:0007669"/>
    <property type="project" value="UniProtKB-SubCell"/>
</dbReference>
<keyword evidence="2" id="KW-0963">Cytoplasm</keyword>
<evidence type="ECO:0000259" key="11">
    <source>
        <dbReference type="PROSITE" id="PS50045"/>
    </source>
</evidence>
<evidence type="ECO:0000256" key="5">
    <source>
        <dbReference type="ARBA" id="ARBA00022797"/>
    </source>
</evidence>
<dbReference type="SMART" id="SM00382">
    <property type="entry name" value="AAA"/>
    <property type="match status" value="1"/>
</dbReference>
<keyword evidence="7" id="KW-0805">Transcription regulation</keyword>
<keyword evidence="13" id="KW-1185">Reference proteome</keyword>
<dbReference type="GO" id="GO:0006355">
    <property type="term" value="P:regulation of DNA-templated transcription"/>
    <property type="evidence" value="ECO:0007669"/>
    <property type="project" value="InterPro"/>
</dbReference>
<comment type="subcellular location">
    <subcellularLocation>
        <location evidence="1">Cytoplasm</location>
    </subcellularLocation>
</comment>
<dbReference type="Pfam" id="PF25601">
    <property type="entry name" value="AAA_lid_14"/>
    <property type="match status" value="1"/>
</dbReference>
<dbReference type="GO" id="GO:0003677">
    <property type="term" value="F:DNA binding"/>
    <property type="evidence" value="ECO:0007669"/>
    <property type="project" value="UniProtKB-KW"/>
</dbReference>
<keyword evidence="9" id="KW-0804">Transcription</keyword>
<evidence type="ECO:0000313" key="12">
    <source>
        <dbReference type="EMBL" id="TCP14383.1"/>
    </source>
</evidence>
<dbReference type="PROSITE" id="PS50045">
    <property type="entry name" value="SIGMA54_INTERACT_4"/>
    <property type="match status" value="1"/>
</dbReference>
<evidence type="ECO:0000313" key="13">
    <source>
        <dbReference type="Proteomes" id="UP000294841"/>
    </source>
</evidence>
<keyword evidence="4" id="KW-0547">Nucleotide-binding</keyword>
<keyword evidence="3" id="KW-0678">Repressor</keyword>
<dbReference type="Gene3D" id="1.10.8.60">
    <property type="match status" value="1"/>
</dbReference>
<name>A0A4R2N388_9PAST</name>
<dbReference type="NCBIfam" id="TIGR04381">
    <property type="entry name" value="HTH_TypR"/>
    <property type="match status" value="1"/>
</dbReference>